<feature type="compositionally biased region" description="Polar residues" evidence="2">
    <location>
        <begin position="204"/>
        <end position="225"/>
    </location>
</feature>
<accession>A0A6G0SVD6</accession>
<dbReference type="Gene3D" id="2.40.70.10">
    <property type="entry name" value="Acid Proteases"/>
    <property type="match status" value="1"/>
</dbReference>
<dbReference type="SUPFAM" id="SSF50630">
    <property type="entry name" value="Acid proteases"/>
    <property type="match status" value="1"/>
</dbReference>
<dbReference type="GO" id="GO:0006508">
    <property type="term" value="P:proteolysis"/>
    <property type="evidence" value="ECO:0007669"/>
    <property type="project" value="InterPro"/>
</dbReference>
<evidence type="ECO:0000256" key="2">
    <source>
        <dbReference type="SAM" id="MobiDB-lite"/>
    </source>
</evidence>
<proteinExistence type="predicted"/>
<dbReference type="InterPro" id="IPR021109">
    <property type="entry name" value="Peptidase_aspartic_dom_sf"/>
</dbReference>
<dbReference type="CDD" id="cd00303">
    <property type="entry name" value="retropepsin_like"/>
    <property type="match status" value="1"/>
</dbReference>
<keyword evidence="4" id="KW-1185">Reference proteome</keyword>
<comment type="caution">
    <text evidence="3">The sequence shown here is derived from an EMBL/GenBank/DDBJ whole genome shotgun (WGS) entry which is preliminary data.</text>
</comment>
<feature type="compositionally biased region" description="Polar residues" evidence="2">
    <location>
        <begin position="233"/>
        <end position="249"/>
    </location>
</feature>
<dbReference type="GO" id="GO:0004190">
    <property type="term" value="F:aspartic-type endopeptidase activity"/>
    <property type="evidence" value="ECO:0007669"/>
    <property type="project" value="InterPro"/>
</dbReference>
<dbReference type="Pfam" id="PF13975">
    <property type="entry name" value="gag-asp_proteas"/>
    <property type="match status" value="1"/>
</dbReference>
<protein>
    <submittedName>
        <fullName evidence="3">Uncharacterized protein</fullName>
    </submittedName>
</protein>
<organism evidence="3 4">
    <name type="scientific">Aphis glycines</name>
    <name type="common">Soybean aphid</name>
    <dbReference type="NCBI Taxonomy" id="307491"/>
    <lineage>
        <taxon>Eukaryota</taxon>
        <taxon>Metazoa</taxon>
        <taxon>Ecdysozoa</taxon>
        <taxon>Arthropoda</taxon>
        <taxon>Hexapoda</taxon>
        <taxon>Insecta</taxon>
        <taxon>Pterygota</taxon>
        <taxon>Neoptera</taxon>
        <taxon>Paraneoptera</taxon>
        <taxon>Hemiptera</taxon>
        <taxon>Sternorrhyncha</taxon>
        <taxon>Aphidomorpha</taxon>
        <taxon>Aphidoidea</taxon>
        <taxon>Aphididae</taxon>
        <taxon>Aphidini</taxon>
        <taxon>Aphis</taxon>
        <taxon>Aphis</taxon>
    </lineage>
</organism>
<sequence>MAPKKNVTEEAFNAFKAEVERHSRYLQYGRGKYQKNRRNRKNYERKIELIEQELNDVEIKYHRVNRQPVHNYKPEPTHITEKSRPIFYGNNRDVHPKDFLYRLEEYFAIKQSYVGEKLITVGKCLKAAASSWFSTIRFQLTNYDDFKKAFIDEFWSREIQIQILSEEGQEDQTIENKSNQQKTNQNDSNNNNQSGQTNSGWNNTRSSGWSNPTPRNNRWNNQPYRSNDRRGDTQQSSQQQTEKINQLSTNKEEQAGPRDNEQHAINLLNTTNQSISPYIQCIIEGEEVTLLVDTGATVSVLTKKVVNIIMQRNPKLPHLPVTRIQISKAVGKKICKVSKQIICECKIDKVYIENNFIQVENLNEKGIIGIDILKKYSTQIPL</sequence>
<feature type="region of interest" description="Disordered" evidence="2">
    <location>
        <begin position="169"/>
        <end position="258"/>
    </location>
</feature>
<gene>
    <name evidence="3" type="ORF">AGLY_017322</name>
</gene>
<dbReference type="OrthoDB" id="7697273at2759"/>
<dbReference type="EMBL" id="VYZN01001422">
    <property type="protein sequence ID" value="KAE9522279.1"/>
    <property type="molecule type" value="Genomic_DNA"/>
</dbReference>
<name>A0A6G0SVD6_APHGL</name>
<evidence type="ECO:0000313" key="3">
    <source>
        <dbReference type="EMBL" id="KAE9522279.1"/>
    </source>
</evidence>
<dbReference type="Proteomes" id="UP000475862">
    <property type="component" value="Unassembled WGS sequence"/>
</dbReference>
<dbReference type="AlphaFoldDB" id="A0A6G0SVD6"/>
<feature type="compositionally biased region" description="Low complexity" evidence="2">
    <location>
        <begin position="176"/>
        <end position="203"/>
    </location>
</feature>
<dbReference type="InterPro" id="IPR001969">
    <property type="entry name" value="Aspartic_peptidase_AS"/>
</dbReference>
<reference evidence="3 4" key="1">
    <citation type="submission" date="2019-08" db="EMBL/GenBank/DDBJ databases">
        <title>The genome of the soybean aphid Biotype 1, its phylome, world population structure and adaptation to the North American continent.</title>
        <authorList>
            <person name="Giordano R."/>
            <person name="Donthu R.K."/>
            <person name="Hernandez A.G."/>
            <person name="Wright C.L."/>
            <person name="Zimin A.V."/>
        </authorList>
    </citation>
    <scope>NUCLEOTIDE SEQUENCE [LARGE SCALE GENOMIC DNA]</scope>
    <source>
        <tissue evidence="3">Whole aphids</tissue>
    </source>
</reference>
<keyword evidence="1" id="KW-0175">Coiled coil</keyword>
<feature type="coiled-coil region" evidence="1">
    <location>
        <begin position="33"/>
        <end position="67"/>
    </location>
</feature>
<evidence type="ECO:0000313" key="4">
    <source>
        <dbReference type="Proteomes" id="UP000475862"/>
    </source>
</evidence>
<dbReference type="PROSITE" id="PS00141">
    <property type="entry name" value="ASP_PROTEASE"/>
    <property type="match status" value="1"/>
</dbReference>
<evidence type="ECO:0000256" key="1">
    <source>
        <dbReference type="SAM" id="Coils"/>
    </source>
</evidence>